<evidence type="ECO:0000256" key="2">
    <source>
        <dbReference type="PROSITE-ProRule" id="PRU00335"/>
    </source>
</evidence>
<keyword evidence="1 2" id="KW-0238">DNA-binding</keyword>
<evidence type="ECO:0000313" key="5">
    <source>
        <dbReference type="Proteomes" id="UP000218113"/>
    </source>
</evidence>
<dbReference type="InterPro" id="IPR036271">
    <property type="entry name" value="Tet_transcr_reg_TetR-rel_C_sf"/>
</dbReference>
<sequence>MEHWMKEKILELATSQIKRGGYGELSFANIARELNISRANIHHHYSSKEKLAEAVVLHYMAMRESELGEMIESAGGDFLKVIAGFEEKMWDSVEQNEFGVCACSPFMTDSERVPEKLKEMSFGFYNQVFTGITGLVTEAQKTGKIKTDRPAEDISNEFRIMIIGYMTVLSGEELKTAYHVKGLKGALVRWAENL</sequence>
<reference evidence="5" key="1">
    <citation type="submission" date="2017-08" db="EMBL/GenBank/DDBJ databases">
        <title>A dynamic microbial community with high functional redundancy inhabits the cold, oxic subseafloor aquifer.</title>
        <authorList>
            <person name="Tully B.J."/>
            <person name="Wheat C.G."/>
            <person name="Glazer B.T."/>
            <person name="Huber J.A."/>
        </authorList>
    </citation>
    <scope>NUCLEOTIDE SEQUENCE [LARGE SCALE GENOMIC DNA]</scope>
</reference>
<feature type="DNA-binding region" description="H-T-H motif" evidence="2">
    <location>
        <begin position="26"/>
        <end position="45"/>
    </location>
</feature>
<accession>A0A2A4T0A8</accession>
<dbReference type="AlphaFoldDB" id="A0A2A4T0A8"/>
<dbReference type="Pfam" id="PF00440">
    <property type="entry name" value="TetR_N"/>
    <property type="match status" value="1"/>
</dbReference>
<evidence type="ECO:0000313" key="4">
    <source>
        <dbReference type="EMBL" id="PCI27070.1"/>
    </source>
</evidence>
<gene>
    <name evidence="4" type="ORF">COB67_09460</name>
</gene>
<dbReference type="Proteomes" id="UP000218113">
    <property type="component" value="Unassembled WGS sequence"/>
</dbReference>
<dbReference type="InterPro" id="IPR009057">
    <property type="entry name" value="Homeodomain-like_sf"/>
</dbReference>
<comment type="caution">
    <text evidence="4">The sequence shown here is derived from an EMBL/GenBank/DDBJ whole genome shotgun (WGS) entry which is preliminary data.</text>
</comment>
<name>A0A2A4T0A8_9DELT</name>
<feature type="domain" description="HTH tetR-type" evidence="3">
    <location>
        <begin position="3"/>
        <end position="63"/>
    </location>
</feature>
<protein>
    <recommendedName>
        <fullName evidence="3">HTH tetR-type domain-containing protein</fullName>
    </recommendedName>
</protein>
<dbReference type="PANTHER" id="PTHR30328:SF54">
    <property type="entry name" value="HTH-TYPE TRANSCRIPTIONAL REPRESSOR SCO4008"/>
    <property type="match status" value="1"/>
</dbReference>
<proteinExistence type="predicted"/>
<dbReference type="GO" id="GO:0003677">
    <property type="term" value="F:DNA binding"/>
    <property type="evidence" value="ECO:0007669"/>
    <property type="project" value="UniProtKB-UniRule"/>
</dbReference>
<dbReference type="SUPFAM" id="SSF48498">
    <property type="entry name" value="Tetracyclin repressor-like, C-terminal domain"/>
    <property type="match status" value="1"/>
</dbReference>
<dbReference type="PROSITE" id="PS50977">
    <property type="entry name" value="HTH_TETR_2"/>
    <property type="match status" value="1"/>
</dbReference>
<dbReference type="InterPro" id="IPR001647">
    <property type="entry name" value="HTH_TetR"/>
</dbReference>
<dbReference type="PRINTS" id="PR00455">
    <property type="entry name" value="HTHTETR"/>
</dbReference>
<organism evidence="4 5">
    <name type="scientific">SAR324 cluster bacterium</name>
    <dbReference type="NCBI Taxonomy" id="2024889"/>
    <lineage>
        <taxon>Bacteria</taxon>
        <taxon>Deltaproteobacteria</taxon>
        <taxon>SAR324 cluster</taxon>
    </lineage>
</organism>
<dbReference type="EMBL" id="NVSR01000077">
    <property type="protein sequence ID" value="PCI27070.1"/>
    <property type="molecule type" value="Genomic_DNA"/>
</dbReference>
<dbReference type="InterPro" id="IPR050109">
    <property type="entry name" value="HTH-type_TetR-like_transc_reg"/>
</dbReference>
<dbReference type="SUPFAM" id="SSF46689">
    <property type="entry name" value="Homeodomain-like"/>
    <property type="match status" value="1"/>
</dbReference>
<dbReference type="PANTHER" id="PTHR30328">
    <property type="entry name" value="TRANSCRIPTIONAL REPRESSOR"/>
    <property type="match status" value="1"/>
</dbReference>
<evidence type="ECO:0000259" key="3">
    <source>
        <dbReference type="PROSITE" id="PS50977"/>
    </source>
</evidence>
<dbReference type="Gene3D" id="1.10.357.10">
    <property type="entry name" value="Tetracycline Repressor, domain 2"/>
    <property type="match status" value="1"/>
</dbReference>
<evidence type="ECO:0000256" key="1">
    <source>
        <dbReference type="ARBA" id="ARBA00023125"/>
    </source>
</evidence>